<protein>
    <submittedName>
        <fullName evidence="7">Transcriptional regulator, TetR family</fullName>
    </submittedName>
</protein>
<dbReference type="PRINTS" id="PR00400">
    <property type="entry name" value="TETREPRESSOR"/>
</dbReference>
<evidence type="ECO:0000259" key="6">
    <source>
        <dbReference type="PROSITE" id="PS50977"/>
    </source>
</evidence>
<name>D5UQX4_TSUPD</name>
<feature type="DNA-binding region" description="H-T-H motif" evidence="5">
    <location>
        <begin position="31"/>
        <end position="50"/>
    </location>
</feature>
<keyword evidence="2" id="KW-0805">Transcription regulation</keyword>
<dbReference type="Gene3D" id="1.10.357.10">
    <property type="entry name" value="Tetracycline Repressor, domain 2"/>
    <property type="match status" value="1"/>
</dbReference>
<dbReference type="InterPro" id="IPR003012">
    <property type="entry name" value="Tet_transcr_reg_TetR"/>
</dbReference>
<dbReference type="GO" id="GO:0045892">
    <property type="term" value="P:negative regulation of DNA-templated transcription"/>
    <property type="evidence" value="ECO:0007669"/>
    <property type="project" value="InterPro"/>
</dbReference>
<evidence type="ECO:0000256" key="2">
    <source>
        <dbReference type="ARBA" id="ARBA00023015"/>
    </source>
</evidence>
<dbReference type="STRING" id="521096.Tpau_2357"/>
<dbReference type="PANTHER" id="PTHR30055">
    <property type="entry name" value="HTH-TYPE TRANSCRIPTIONAL REGULATOR RUTR"/>
    <property type="match status" value="1"/>
</dbReference>
<dbReference type="SUPFAM" id="SSF46689">
    <property type="entry name" value="Homeodomain-like"/>
    <property type="match status" value="1"/>
</dbReference>
<gene>
    <name evidence="7" type="ordered locus">Tpau_2357</name>
</gene>
<dbReference type="PANTHER" id="PTHR30055:SF151">
    <property type="entry name" value="TRANSCRIPTIONAL REGULATORY PROTEIN"/>
    <property type="match status" value="1"/>
</dbReference>
<dbReference type="InterPro" id="IPR001647">
    <property type="entry name" value="HTH_TetR"/>
</dbReference>
<dbReference type="Gene3D" id="1.10.10.60">
    <property type="entry name" value="Homeodomain-like"/>
    <property type="match status" value="1"/>
</dbReference>
<dbReference type="eggNOG" id="COG1309">
    <property type="taxonomic scope" value="Bacteria"/>
</dbReference>
<evidence type="ECO:0000313" key="8">
    <source>
        <dbReference type="Proteomes" id="UP000001213"/>
    </source>
</evidence>
<evidence type="ECO:0000256" key="3">
    <source>
        <dbReference type="ARBA" id="ARBA00023125"/>
    </source>
</evidence>
<keyword evidence="4" id="KW-0804">Transcription</keyword>
<proteinExistence type="predicted"/>
<keyword evidence="8" id="KW-1185">Reference proteome</keyword>
<reference evidence="7 8" key="2">
    <citation type="journal article" date="2011" name="Stand. Genomic Sci.">
        <title>Complete genome sequence of Tsukamurella paurometabola type strain (no. 33).</title>
        <authorList>
            <person name="Munk A.C."/>
            <person name="Lapidus A."/>
            <person name="Lucas S."/>
            <person name="Nolan M."/>
            <person name="Tice H."/>
            <person name="Cheng J.F."/>
            <person name="Del Rio T.G."/>
            <person name="Goodwin L."/>
            <person name="Pitluck S."/>
            <person name="Liolios K."/>
            <person name="Huntemann M."/>
            <person name="Ivanova N."/>
            <person name="Mavromatis K."/>
            <person name="Mikhailova N."/>
            <person name="Pati A."/>
            <person name="Chen A."/>
            <person name="Palaniappan K."/>
            <person name="Tapia R."/>
            <person name="Han C."/>
            <person name="Land M."/>
            <person name="Hauser L."/>
            <person name="Chang Y.J."/>
            <person name="Jeffries C.D."/>
            <person name="Brettin T."/>
            <person name="Yasawong M."/>
            <person name="Brambilla E.M."/>
            <person name="Rohde M."/>
            <person name="Sikorski J."/>
            <person name="Goker M."/>
            <person name="Detter J.C."/>
            <person name="Woyke T."/>
            <person name="Bristow J."/>
            <person name="Eisen J.A."/>
            <person name="Markowitz V."/>
            <person name="Hugenholtz P."/>
            <person name="Kyrpides N.C."/>
            <person name="Klenk H.P."/>
        </authorList>
    </citation>
    <scope>NUCLEOTIDE SEQUENCE [LARGE SCALE GENOMIC DNA]</scope>
    <source>
        <strain evidence="8">ATCC 8368 / DSM 20162 / CCUG 35730 / CIP 100753 / JCM 10117 / KCTC 9821 / NBRC 16120 / NCIMB 702349 / NCTC 13040</strain>
    </source>
</reference>
<evidence type="ECO:0000256" key="4">
    <source>
        <dbReference type="ARBA" id="ARBA00023163"/>
    </source>
</evidence>
<dbReference type="RefSeq" id="WP_013126985.1">
    <property type="nucleotide sequence ID" value="NC_014158.1"/>
</dbReference>
<dbReference type="HOGENOM" id="CLU_069543_5_2_11"/>
<dbReference type="EMBL" id="CP001966">
    <property type="protein sequence ID" value="ADG78963.1"/>
    <property type="molecule type" value="Genomic_DNA"/>
</dbReference>
<feature type="domain" description="HTH tetR-type" evidence="6">
    <location>
        <begin position="8"/>
        <end position="68"/>
    </location>
</feature>
<accession>D5UQX4</accession>
<evidence type="ECO:0000256" key="5">
    <source>
        <dbReference type="PROSITE-ProRule" id="PRU00335"/>
    </source>
</evidence>
<keyword evidence="1" id="KW-0678">Repressor</keyword>
<evidence type="ECO:0000256" key="1">
    <source>
        <dbReference type="ARBA" id="ARBA00022491"/>
    </source>
</evidence>
<dbReference type="GO" id="GO:0003700">
    <property type="term" value="F:DNA-binding transcription factor activity"/>
    <property type="evidence" value="ECO:0007669"/>
    <property type="project" value="TreeGrafter"/>
</dbReference>
<dbReference type="InterPro" id="IPR036271">
    <property type="entry name" value="Tet_transcr_reg_TetR-rel_C_sf"/>
</dbReference>
<dbReference type="GO" id="GO:0046677">
    <property type="term" value="P:response to antibiotic"/>
    <property type="evidence" value="ECO:0007669"/>
    <property type="project" value="InterPro"/>
</dbReference>
<dbReference type="InterPro" id="IPR050109">
    <property type="entry name" value="HTH-type_TetR-like_transc_reg"/>
</dbReference>
<keyword evidence="3 5" id="KW-0238">DNA-binding</keyword>
<organism evidence="7 8">
    <name type="scientific">Tsukamurella paurometabola (strain ATCC 8368 / DSM 20162 / CCUG 35730 / CIP 100753 / JCM 10117 / KCTC 9821 / NBRC 16120 / NCIMB 702349 / NCTC 13040)</name>
    <name type="common">Corynebacterium paurometabolum</name>
    <dbReference type="NCBI Taxonomy" id="521096"/>
    <lineage>
        <taxon>Bacteria</taxon>
        <taxon>Bacillati</taxon>
        <taxon>Actinomycetota</taxon>
        <taxon>Actinomycetes</taxon>
        <taxon>Mycobacteriales</taxon>
        <taxon>Tsukamurellaceae</taxon>
        <taxon>Tsukamurella</taxon>
    </lineage>
</organism>
<dbReference type="GO" id="GO:0000976">
    <property type="term" value="F:transcription cis-regulatory region binding"/>
    <property type="evidence" value="ECO:0007669"/>
    <property type="project" value="TreeGrafter"/>
</dbReference>
<dbReference type="Pfam" id="PF02909">
    <property type="entry name" value="TetR_C_1"/>
    <property type="match status" value="1"/>
</dbReference>
<dbReference type="SUPFAM" id="SSF48498">
    <property type="entry name" value="Tetracyclin repressor-like, C-terminal domain"/>
    <property type="match status" value="1"/>
</dbReference>
<dbReference type="AlphaFoldDB" id="D5UQX4"/>
<dbReference type="InterPro" id="IPR004111">
    <property type="entry name" value="Repressor_TetR_C"/>
</dbReference>
<dbReference type="Proteomes" id="UP000001213">
    <property type="component" value="Chromosome"/>
</dbReference>
<dbReference type="KEGG" id="tpr:Tpau_2357"/>
<dbReference type="InterPro" id="IPR009057">
    <property type="entry name" value="Homeodomain-like_sf"/>
</dbReference>
<sequence>MTERQRVPLTRDRVVAAGVALADASGLAAVTMRAVAGSLGVEAMSLYNHVANRADLLDGMIDAVFGEIGLPVEGDQWRSGLRALAGSTRDALRRHPWAIGLMDSRQNPGPATLRHHDTALGLLRRAGFGVREAVRAVAVLDGYVYGSVLTERSLPVGDDRSLRDAAEEAVSAISAADYPYLVEVASDHARTGFDDPGFDAEFTFGLDLIVAGLEPGAG</sequence>
<dbReference type="PROSITE" id="PS50977">
    <property type="entry name" value="HTH_TETR_2"/>
    <property type="match status" value="1"/>
</dbReference>
<reference evidence="8" key="1">
    <citation type="submission" date="2010-03" db="EMBL/GenBank/DDBJ databases">
        <title>The complete chromosome of Tsukamurella paurometabola DSM 20162.</title>
        <authorList>
            <consortium name="US DOE Joint Genome Institute (JGI-PGF)"/>
            <person name="Lucas S."/>
            <person name="Copeland A."/>
            <person name="Lapidus A."/>
            <person name="Glavina del Rio T."/>
            <person name="Dalin E."/>
            <person name="Tice H."/>
            <person name="Bruce D."/>
            <person name="Goodwin L."/>
            <person name="Pitluck S."/>
            <person name="Kyrpides N."/>
            <person name="Mavromatis K."/>
            <person name="Ivanova N."/>
            <person name="Mikhailova N."/>
            <person name="Munk A.C."/>
            <person name="Brettin T."/>
            <person name="Detter J.C."/>
            <person name="Tapia R."/>
            <person name="Han C."/>
            <person name="Larimer F."/>
            <person name="Land M."/>
            <person name="Hauser L."/>
            <person name="Markowitz V."/>
            <person name="Cheng J.-F."/>
            <person name="Hugenholtz P."/>
            <person name="Woyke T."/>
            <person name="Wu D."/>
            <person name="Jando M."/>
            <person name="Brambilla E."/>
            <person name="Klenk H.-P."/>
            <person name="Eisen J.A."/>
        </authorList>
    </citation>
    <scope>NUCLEOTIDE SEQUENCE [LARGE SCALE GENOMIC DNA]</scope>
    <source>
        <strain evidence="8">ATCC 8368 / DSM 20162 / CCUG 35730 / CIP 100753 / JCM 10117 / KCTC 9821 / NBRC 16120 / NCIMB 702349 / NCTC 13040</strain>
    </source>
</reference>
<evidence type="ECO:0000313" key="7">
    <source>
        <dbReference type="EMBL" id="ADG78963.1"/>
    </source>
</evidence>